<reference evidence="1 2" key="1">
    <citation type="submission" date="2017-03" db="EMBL/GenBank/DDBJ databases">
        <title>Genome sequence of Clostridium oryzae DSM 28571.</title>
        <authorList>
            <person name="Poehlein A."/>
            <person name="Daniel R."/>
        </authorList>
    </citation>
    <scope>NUCLEOTIDE SEQUENCE [LARGE SCALE GENOMIC DNA]</scope>
    <source>
        <strain evidence="1 2">DSM 28571</strain>
    </source>
</reference>
<accession>A0A1V4ITA9</accession>
<dbReference type="AlphaFoldDB" id="A0A1V4ITA9"/>
<dbReference type="EMBL" id="MZGV01000010">
    <property type="protein sequence ID" value="OPJ63258.1"/>
    <property type="molecule type" value="Genomic_DNA"/>
</dbReference>
<dbReference type="Proteomes" id="UP000190080">
    <property type="component" value="Unassembled WGS sequence"/>
</dbReference>
<dbReference type="RefSeq" id="WP_169911552.1">
    <property type="nucleotide sequence ID" value="NZ_MZGV01000010.1"/>
</dbReference>
<proteinExistence type="predicted"/>
<evidence type="ECO:0000313" key="2">
    <source>
        <dbReference type="Proteomes" id="UP000190080"/>
    </source>
</evidence>
<comment type="caution">
    <text evidence="1">The sequence shown here is derived from an EMBL/GenBank/DDBJ whole genome shotgun (WGS) entry which is preliminary data.</text>
</comment>
<name>A0A1V4ITA9_9CLOT</name>
<dbReference type="STRING" id="1450648.CLORY_13410"/>
<evidence type="ECO:0000313" key="1">
    <source>
        <dbReference type="EMBL" id="OPJ63258.1"/>
    </source>
</evidence>
<sequence>MVISVMLMTAVNSGKLTNAQIEQKARTLGMGYPDEYKVIDGGNSK</sequence>
<organism evidence="1 2">
    <name type="scientific">Clostridium oryzae</name>
    <dbReference type="NCBI Taxonomy" id="1450648"/>
    <lineage>
        <taxon>Bacteria</taxon>
        <taxon>Bacillati</taxon>
        <taxon>Bacillota</taxon>
        <taxon>Clostridia</taxon>
        <taxon>Eubacteriales</taxon>
        <taxon>Clostridiaceae</taxon>
        <taxon>Clostridium</taxon>
    </lineage>
</organism>
<keyword evidence="2" id="KW-1185">Reference proteome</keyword>
<gene>
    <name evidence="1" type="ORF">CLORY_13410</name>
</gene>
<protein>
    <submittedName>
        <fullName evidence="1">Uncharacterized protein</fullName>
    </submittedName>
</protein>